<evidence type="ECO:0000256" key="2">
    <source>
        <dbReference type="ARBA" id="ARBA00023012"/>
    </source>
</evidence>
<evidence type="ECO:0000313" key="9">
    <source>
        <dbReference type="EMBL" id="VVU51519.1"/>
    </source>
</evidence>
<dbReference type="GO" id="GO:0006355">
    <property type="term" value="P:regulation of DNA-templated transcription"/>
    <property type="evidence" value="ECO:0007669"/>
    <property type="project" value="InterPro"/>
</dbReference>
<dbReference type="CDD" id="cd17537">
    <property type="entry name" value="REC_FixJ"/>
    <property type="match status" value="1"/>
</dbReference>
<keyword evidence="3" id="KW-0805">Transcription regulation</keyword>
<dbReference type="PANTHER" id="PTHR44688:SF16">
    <property type="entry name" value="DNA-BINDING TRANSCRIPTIONAL ACTIVATOR DEVR_DOSR"/>
    <property type="match status" value="1"/>
</dbReference>
<feature type="domain" description="HTH luxR-type" evidence="7">
    <location>
        <begin position="194"/>
        <end position="259"/>
    </location>
</feature>
<accession>A0A6P2GEJ7</accession>
<dbReference type="SMART" id="SM00421">
    <property type="entry name" value="HTH_LUXR"/>
    <property type="match status" value="1"/>
</dbReference>
<evidence type="ECO:0000256" key="4">
    <source>
        <dbReference type="ARBA" id="ARBA00023125"/>
    </source>
</evidence>
<dbReference type="AlphaFoldDB" id="A0A6P2GEJ7"/>
<name>A0A6P2GEJ7_9BURK</name>
<dbReference type="PRINTS" id="PR00038">
    <property type="entry name" value="HTHLUXR"/>
</dbReference>
<feature type="modified residue" description="4-aspartylphosphate" evidence="6">
    <location>
        <position position="113"/>
    </location>
</feature>
<dbReference type="Pfam" id="PF00196">
    <property type="entry name" value="GerE"/>
    <property type="match status" value="1"/>
</dbReference>
<evidence type="ECO:0000259" key="8">
    <source>
        <dbReference type="PROSITE" id="PS50110"/>
    </source>
</evidence>
<dbReference type="SMART" id="SM00448">
    <property type="entry name" value="REC"/>
    <property type="match status" value="1"/>
</dbReference>
<keyword evidence="1 6" id="KW-0597">Phosphoprotein</keyword>
<dbReference type="CDD" id="cd06170">
    <property type="entry name" value="LuxR_C_like"/>
    <property type="match status" value="1"/>
</dbReference>
<dbReference type="GO" id="GO:0003677">
    <property type="term" value="F:DNA binding"/>
    <property type="evidence" value="ECO:0007669"/>
    <property type="project" value="UniProtKB-KW"/>
</dbReference>
<protein>
    <submittedName>
        <fullName evidence="9">Two component LuxR family transcriptional regulator</fullName>
    </submittedName>
</protein>
<sequence>MRGTLREKKRDCAFARYVKGYSADFRLAMMCRIPPTNDACLTCVARDTDTDILRDTPMTSPAPIVYIVDDDSGMRTSLAWLLESVGIASEGFANAADFLARFDVSQPACLVLDVRMPEKSGFDVQAELNARGATLPVIFVSGHGDIPMSVRALQNGAIDFVEKPYNSQQMLERVQRALRLAQQRHAVDQRHRELRQRLDALTAREKEVLRGVVDGKGSKQIASDLSISVKTVDVHRASIKEKLGATSIAALVRDVMVVWGDDGESSR</sequence>
<dbReference type="PROSITE" id="PS50110">
    <property type="entry name" value="RESPONSE_REGULATORY"/>
    <property type="match status" value="1"/>
</dbReference>
<dbReference type="PANTHER" id="PTHR44688">
    <property type="entry name" value="DNA-BINDING TRANSCRIPTIONAL ACTIVATOR DEVR_DOSR"/>
    <property type="match status" value="1"/>
</dbReference>
<proteinExistence type="predicted"/>
<dbReference type="InterPro" id="IPR011006">
    <property type="entry name" value="CheY-like_superfamily"/>
</dbReference>
<dbReference type="InterPro" id="IPR036388">
    <property type="entry name" value="WH-like_DNA-bd_sf"/>
</dbReference>
<dbReference type="GO" id="GO:0000160">
    <property type="term" value="P:phosphorelay signal transduction system"/>
    <property type="evidence" value="ECO:0007669"/>
    <property type="project" value="UniProtKB-KW"/>
</dbReference>
<organism evidence="9 10">
    <name type="scientific">Burkholderia anthina</name>
    <dbReference type="NCBI Taxonomy" id="179879"/>
    <lineage>
        <taxon>Bacteria</taxon>
        <taxon>Pseudomonadati</taxon>
        <taxon>Pseudomonadota</taxon>
        <taxon>Betaproteobacteria</taxon>
        <taxon>Burkholderiales</taxon>
        <taxon>Burkholderiaceae</taxon>
        <taxon>Burkholderia</taxon>
        <taxon>Burkholderia cepacia complex</taxon>
    </lineage>
</organism>
<dbReference type="SUPFAM" id="SSF52172">
    <property type="entry name" value="CheY-like"/>
    <property type="match status" value="1"/>
</dbReference>
<evidence type="ECO:0000259" key="7">
    <source>
        <dbReference type="PROSITE" id="PS50043"/>
    </source>
</evidence>
<dbReference type="Proteomes" id="UP000494201">
    <property type="component" value="Unassembled WGS sequence"/>
</dbReference>
<dbReference type="Gene3D" id="3.40.50.2300">
    <property type="match status" value="1"/>
</dbReference>
<dbReference type="EMBL" id="CABVLY010000017">
    <property type="protein sequence ID" value="VVU51519.1"/>
    <property type="molecule type" value="Genomic_DNA"/>
</dbReference>
<evidence type="ECO:0000256" key="1">
    <source>
        <dbReference type="ARBA" id="ARBA00022553"/>
    </source>
</evidence>
<dbReference type="PROSITE" id="PS00622">
    <property type="entry name" value="HTH_LUXR_1"/>
    <property type="match status" value="1"/>
</dbReference>
<dbReference type="Pfam" id="PF00072">
    <property type="entry name" value="Response_reg"/>
    <property type="match status" value="1"/>
</dbReference>
<evidence type="ECO:0000256" key="5">
    <source>
        <dbReference type="ARBA" id="ARBA00023163"/>
    </source>
</evidence>
<dbReference type="FunFam" id="3.40.50.2300:FF:000018">
    <property type="entry name" value="DNA-binding transcriptional regulator NtrC"/>
    <property type="match status" value="1"/>
</dbReference>
<dbReference type="InterPro" id="IPR016032">
    <property type="entry name" value="Sig_transdc_resp-reg_C-effctor"/>
</dbReference>
<dbReference type="InterPro" id="IPR001789">
    <property type="entry name" value="Sig_transdc_resp-reg_receiver"/>
</dbReference>
<dbReference type="SUPFAM" id="SSF46894">
    <property type="entry name" value="C-terminal effector domain of the bipartite response regulators"/>
    <property type="match status" value="1"/>
</dbReference>
<dbReference type="PROSITE" id="PS50043">
    <property type="entry name" value="HTH_LUXR_2"/>
    <property type="match status" value="1"/>
</dbReference>
<feature type="domain" description="Response regulatory" evidence="8">
    <location>
        <begin position="64"/>
        <end position="178"/>
    </location>
</feature>
<evidence type="ECO:0000256" key="3">
    <source>
        <dbReference type="ARBA" id="ARBA00023015"/>
    </source>
</evidence>
<dbReference type="InterPro" id="IPR000792">
    <property type="entry name" value="Tscrpt_reg_LuxR_C"/>
</dbReference>
<dbReference type="Gene3D" id="1.10.10.10">
    <property type="entry name" value="Winged helix-like DNA-binding domain superfamily/Winged helix DNA-binding domain"/>
    <property type="match status" value="1"/>
</dbReference>
<keyword evidence="2" id="KW-0902">Two-component regulatory system</keyword>
<evidence type="ECO:0000313" key="10">
    <source>
        <dbReference type="Proteomes" id="UP000494201"/>
    </source>
</evidence>
<evidence type="ECO:0000256" key="6">
    <source>
        <dbReference type="PROSITE-ProRule" id="PRU00169"/>
    </source>
</evidence>
<keyword evidence="5" id="KW-0804">Transcription</keyword>
<reference evidence="9 10" key="1">
    <citation type="submission" date="2019-09" db="EMBL/GenBank/DDBJ databases">
        <authorList>
            <person name="Depoorter E."/>
        </authorList>
    </citation>
    <scope>NUCLEOTIDE SEQUENCE [LARGE SCALE GENOMIC DNA]</scope>
    <source>
        <strain evidence="9">LMG 20980</strain>
    </source>
</reference>
<gene>
    <name evidence="9" type="ORF">BAN20980_04241</name>
</gene>
<keyword evidence="4" id="KW-0238">DNA-binding</keyword>